<evidence type="ECO:0000313" key="2">
    <source>
        <dbReference type="Proteomes" id="UP001476798"/>
    </source>
</evidence>
<dbReference type="EMBL" id="JAHRIO010031500">
    <property type="protein sequence ID" value="MEQ2168756.1"/>
    <property type="molecule type" value="Genomic_DNA"/>
</dbReference>
<reference evidence="1 2" key="1">
    <citation type="submission" date="2021-06" db="EMBL/GenBank/DDBJ databases">
        <authorList>
            <person name="Palmer J.M."/>
        </authorList>
    </citation>
    <scope>NUCLEOTIDE SEQUENCE [LARGE SCALE GENOMIC DNA]</scope>
    <source>
        <strain evidence="1 2">GA_2019</strain>
        <tissue evidence="1">Muscle</tissue>
    </source>
</reference>
<accession>A0ABV0NBJ2</accession>
<protein>
    <submittedName>
        <fullName evidence="1">Uncharacterized protein</fullName>
    </submittedName>
</protein>
<organism evidence="1 2">
    <name type="scientific">Goodea atripinnis</name>
    <dbReference type="NCBI Taxonomy" id="208336"/>
    <lineage>
        <taxon>Eukaryota</taxon>
        <taxon>Metazoa</taxon>
        <taxon>Chordata</taxon>
        <taxon>Craniata</taxon>
        <taxon>Vertebrata</taxon>
        <taxon>Euteleostomi</taxon>
        <taxon>Actinopterygii</taxon>
        <taxon>Neopterygii</taxon>
        <taxon>Teleostei</taxon>
        <taxon>Neoteleostei</taxon>
        <taxon>Acanthomorphata</taxon>
        <taxon>Ovalentaria</taxon>
        <taxon>Atherinomorphae</taxon>
        <taxon>Cyprinodontiformes</taxon>
        <taxon>Goodeidae</taxon>
        <taxon>Goodea</taxon>
    </lineage>
</organism>
<keyword evidence="2" id="KW-1185">Reference proteome</keyword>
<name>A0ABV0NBJ2_9TELE</name>
<gene>
    <name evidence="1" type="ORF">GOODEAATRI_018087</name>
</gene>
<sequence>MHLQHGIIHIDRVHRMIRNAAMASKKILTQCIHPPWSIQSSQEELGVGWSCVKTFRKLRRLFSAPVISEECILSGIYVQQVLFSKTQTPPVDAVRISKAMRF</sequence>
<dbReference type="Proteomes" id="UP001476798">
    <property type="component" value="Unassembled WGS sequence"/>
</dbReference>
<comment type="caution">
    <text evidence="1">The sequence shown here is derived from an EMBL/GenBank/DDBJ whole genome shotgun (WGS) entry which is preliminary data.</text>
</comment>
<proteinExistence type="predicted"/>
<evidence type="ECO:0000313" key="1">
    <source>
        <dbReference type="EMBL" id="MEQ2168756.1"/>
    </source>
</evidence>